<dbReference type="EMBL" id="OBEK01000002">
    <property type="protein sequence ID" value="SNZ09895.1"/>
    <property type="molecule type" value="Genomic_DNA"/>
</dbReference>
<evidence type="ECO:0000256" key="1">
    <source>
        <dbReference type="SAM" id="Coils"/>
    </source>
</evidence>
<proteinExistence type="predicted"/>
<feature type="coiled-coil region" evidence="1">
    <location>
        <begin position="537"/>
        <end position="564"/>
    </location>
</feature>
<keyword evidence="2" id="KW-1133">Transmembrane helix</keyword>
<reference evidence="5" key="1">
    <citation type="submission" date="2017-09" db="EMBL/GenBank/DDBJ databases">
        <authorList>
            <person name="Varghese N."/>
            <person name="Submissions S."/>
        </authorList>
    </citation>
    <scope>NUCLEOTIDE SEQUENCE [LARGE SCALE GENOMIC DNA]</scope>
    <source>
        <strain evidence="5">CGMCC 1.8913</strain>
    </source>
</reference>
<organism evidence="4 5">
    <name type="scientific">Terribacillus aidingensis</name>
    <dbReference type="NCBI Taxonomy" id="586416"/>
    <lineage>
        <taxon>Bacteria</taxon>
        <taxon>Bacillati</taxon>
        <taxon>Bacillota</taxon>
        <taxon>Bacilli</taxon>
        <taxon>Bacillales</taxon>
        <taxon>Bacillaceae</taxon>
        <taxon>Terribacillus</taxon>
    </lineage>
</organism>
<dbReference type="AlphaFoldDB" id="A0A285NKD2"/>
<feature type="coiled-coil region" evidence="1">
    <location>
        <begin position="435"/>
        <end position="462"/>
    </location>
</feature>
<evidence type="ECO:0000313" key="4">
    <source>
        <dbReference type="EMBL" id="SNZ09895.1"/>
    </source>
</evidence>
<evidence type="ECO:0000256" key="2">
    <source>
        <dbReference type="SAM" id="Phobius"/>
    </source>
</evidence>
<keyword evidence="1" id="KW-0175">Coiled coil</keyword>
<dbReference type="Pfam" id="PF20693">
    <property type="entry name" value="YobI-ATPase"/>
    <property type="match status" value="1"/>
</dbReference>
<evidence type="ECO:0000259" key="3">
    <source>
        <dbReference type="Pfam" id="PF20693"/>
    </source>
</evidence>
<keyword evidence="2" id="KW-0812">Transmembrane</keyword>
<name>A0A285NKD2_9BACI</name>
<accession>A0A285NKD2</accession>
<gene>
    <name evidence="4" type="ORF">SAMN05421503_1405</name>
</gene>
<feature type="transmembrane region" description="Helical" evidence="2">
    <location>
        <begin position="135"/>
        <end position="153"/>
    </location>
</feature>
<keyword evidence="5" id="KW-1185">Reference proteome</keyword>
<keyword evidence="2" id="KW-0472">Membrane</keyword>
<feature type="transmembrane region" description="Helical" evidence="2">
    <location>
        <begin position="173"/>
        <end position="202"/>
    </location>
</feature>
<dbReference type="OrthoDB" id="1701659at2"/>
<feature type="domain" description="YobI-like P-loop NTPase" evidence="3">
    <location>
        <begin position="26"/>
        <end position="420"/>
    </location>
</feature>
<evidence type="ECO:0000313" key="5">
    <source>
        <dbReference type="Proteomes" id="UP000219356"/>
    </source>
</evidence>
<dbReference type="Proteomes" id="UP000219356">
    <property type="component" value="Unassembled WGS sequence"/>
</dbReference>
<dbReference type="RefSeq" id="WP_097040631.1">
    <property type="nucleotide sequence ID" value="NZ_OBEK01000002.1"/>
</dbReference>
<protein>
    <recommendedName>
        <fullName evidence="3">YobI-like P-loop NTPase domain-containing protein</fullName>
    </recommendedName>
</protein>
<sequence>MNQEENEKKYKFQKLTPINNVELRVYENALNFVFDNSDIKNVAISGPYSAGKSSVIESYKNNSDKQFLHISLAHFSETAPDNFLDGKGEAPRDDSQTDSTVLEGKILNQLIHQIKQNKIPQTKFKVKQKTEPKKILLTTLIFTIFLVNLYYVFSFNKWASFVPTLGASWLKSILMWTTSNIVLLFSGLACFVIIGIATYYMITLQRNKNFLKRLKLQGNEIEIFEEKEDSFFDKYLNEVLYLFENSNADAIVFEDMDRFNANKIFEKLREINTLVNNKKDKENKAPIRFLYLIKDNIFTSKDRTKFFDFILPIVPVIDGSNSYDKLIDHFTEGHILELFDENFLNELSLYIDDMRILKNIYNEFIIYYDRILSKGLKPLTEQESNSTYLNLDNNKLLGIIVYKNIFPKDFSDLHLRTGYMYTLFENKPLFTEKEIERINQKIDEIEEQIKLSENEMLKSLIELDALYLLLNYKISSVGGRKISEFKTQVQLIEAISKSPDQVYYSYGYQNNQHLDVTSPLKKVREDENYIKRKKAIERNVENQTEKLRVEYKKLIKQKNNIRNSKLKDFISKENIDSIFNVIFTNEIGEKNTFNEIKGSNYFPLIKYLVRYGYIEENYSDYMTYFYENSLNRIDKNFLLSVTDQLAKDYSYTIIEPEKVIDRLNIGHFERVEVLNFDLLNYLLTTKITNVRYLSSFLKQLKDTKNFVFISGFLELSKKPEIELFIKEINNMWPNIFQSIQDEADFNYEQTKQYSVYSLYYSSEAEILELNKRNYLTDFISGSHDFLDIDSPNIEKLIAGFSLLKVKFDWVNYENANTRLFQEVYENHLYKLTFNLICLILENIYGVIKSDDFKNKNYTLVISKPDEPLAQYINNNFSQYVNEILDNCEERITDAEPVALSIINHSEIDEKDKFTYISYLETTIEHIDSVKDIDMWDLLLEKLVVEYSEYNILKYFFQNELDPHLIDFINGSDRLLSFKSISIDNQFGEGSTSKFFNAIVKSDELENGRYESILNNFGRYYNSFSHTEIELSKMEILIKIDTVRMTEKNLIFIRENYSRLLLKFIIHNIREYTEKVINEDNFEMDELLSILDADVGDKHKISLLEFSTGIITLKGKNYSNAVKLHILEHNFNVEDLLFLLNSYTEERSKPIKGAIKNISIQHINKIISEGYSIPFELLKEMFLVDQVDLETKKELFAQYLPEMEDKLVVECLKVLQMIDFLSLLERKRPTFEVNKINKKILDNFKERKWIKDFATDNQNKELFRASGRNRPDILAL</sequence>
<dbReference type="InterPro" id="IPR048428">
    <property type="entry name" value="YobI-NTPase"/>
</dbReference>